<keyword evidence="4" id="KW-1185">Reference proteome</keyword>
<accession>A0A2H3CL47</accession>
<dbReference type="AlphaFoldDB" id="A0A2H3CL47"/>
<proteinExistence type="predicted"/>
<feature type="compositionally biased region" description="Basic residues" evidence="1">
    <location>
        <begin position="292"/>
        <end position="305"/>
    </location>
</feature>
<organism evidence="2 4">
    <name type="scientific">Armillaria gallica</name>
    <name type="common">Bulbous honey fungus</name>
    <name type="synonym">Armillaria bulbosa</name>
    <dbReference type="NCBI Taxonomy" id="47427"/>
    <lineage>
        <taxon>Eukaryota</taxon>
        <taxon>Fungi</taxon>
        <taxon>Dikarya</taxon>
        <taxon>Basidiomycota</taxon>
        <taxon>Agaricomycotina</taxon>
        <taxon>Agaricomycetes</taxon>
        <taxon>Agaricomycetidae</taxon>
        <taxon>Agaricales</taxon>
        <taxon>Marasmiineae</taxon>
        <taxon>Physalacriaceae</taxon>
        <taxon>Armillaria</taxon>
    </lineage>
</organism>
<dbReference type="EMBL" id="KZ293703">
    <property type="protein sequence ID" value="PBK83791.1"/>
    <property type="molecule type" value="Genomic_DNA"/>
</dbReference>
<evidence type="ECO:0000313" key="2">
    <source>
        <dbReference type="EMBL" id="PBK83791.1"/>
    </source>
</evidence>
<feature type="compositionally biased region" description="Basic and acidic residues" evidence="1">
    <location>
        <begin position="275"/>
        <end position="291"/>
    </location>
</feature>
<dbReference type="OrthoDB" id="2621411at2759"/>
<reference evidence="4" key="1">
    <citation type="journal article" date="2017" name="Nat. Ecol. Evol.">
        <title>Genome expansion and lineage-specific genetic innovations in the forest pathogenic fungi Armillaria.</title>
        <authorList>
            <person name="Sipos G."/>
            <person name="Prasanna A.N."/>
            <person name="Walter M.C."/>
            <person name="O'Connor E."/>
            <person name="Balint B."/>
            <person name="Krizsan K."/>
            <person name="Kiss B."/>
            <person name="Hess J."/>
            <person name="Varga T."/>
            <person name="Slot J."/>
            <person name="Riley R."/>
            <person name="Boka B."/>
            <person name="Rigling D."/>
            <person name="Barry K."/>
            <person name="Lee J."/>
            <person name="Mihaltcheva S."/>
            <person name="LaButti K."/>
            <person name="Lipzen A."/>
            <person name="Waldron R."/>
            <person name="Moloney N.M."/>
            <person name="Sperisen C."/>
            <person name="Kredics L."/>
            <person name="Vagvoelgyi C."/>
            <person name="Patrignani A."/>
            <person name="Fitzpatrick D."/>
            <person name="Nagy I."/>
            <person name="Doyle S."/>
            <person name="Anderson J.B."/>
            <person name="Grigoriev I.V."/>
            <person name="Gueldener U."/>
            <person name="Muensterkoetter M."/>
            <person name="Nagy L.G."/>
        </authorList>
    </citation>
    <scope>NUCLEOTIDE SEQUENCE [LARGE SCALE GENOMIC DNA]</scope>
    <source>
        <strain evidence="4">Ar21-2</strain>
    </source>
</reference>
<name>A0A2H3CL47_ARMGA</name>
<reference evidence="2" key="2">
    <citation type="journal article" date="2017" name="Nat. Ecol. Evol.">
        <title>Lineage-specific genetic innovations streamline the genomes of Armillaria species to pathogenesis.</title>
        <authorList>
            <consortium name="DOE Joint Genome Institute"/>
            <person name="Sipos G."/>
            <person name="Prasanna A.N."/>
            <person name="Walter M.C."/>
            <person name="O'Connor E."/>
            <person name="Balint B."/>
            <person name="Krizsan K."/>
            <person name="Kiss B."/>
            <person name="Hess J."/>
            <person name="Varga T."/>
            <person name="Slot J."/>
            <person name="Riley R."/>
            <person name="Boka B."/>
            <person name="Rigling D."/>
            <person name="Barry K."/>
            <person name="Lee J."/>
            <person name="Mihaltcheva S."/>
            <person name="LaButti K."/>
            <person name="Lipzen A."/>
            <person name="Waldron R."/>
            <person name="Moloney N.M."/>
            <person name="Sperisen C."/>
            <person name="Kredics L."/>
            <person name="Vagvolgyi C."/>
            <person name="Patrignani A."/>
            <person name="Fitzpatrick D."/>
            <person name="Nagy I."/>
            <person name="Doyle S."/>
            <person name="Anderson J."/>
            <person name="Grigoriev I.V."/>
            <person name="Guldener U."/>
            <person name="Munsterkotter M."/>
            <person name="Nagy L.G."/>
        </authorList>
    </citation>
    <scope>NUCLEOTIDE SEQUENCE [LARGE SCALE GENOMIC DNA]</scope>
    <source>
        <strain evidence="2">Ar21-2</strain>
    </source>
</reference>
<feature type="compositionally biased region" description="Basic and acidic residues" evidence="1">
    <location>
        <begin position="250"/>
        <end position="261"/>
    </location>
</feature>
<evidence type="ECO:0000313" key="4">
    <source>
        <dbReference type="Proteomes" id="UP000217790"/>
    </source>
</evidence>
<feature type="compositionally biased region" description="Acidic residues" evidence="1">
    <location>
        <begin position="262"/>
        <end position="273"/>
    </location>
</feature>
<dbReference type="InParanoid" id="A0A2H3CL47"/>
<dbReference type="STRING" id="47427.A0A2H3CL47"/>
<protein>
    <submittedName>
        <fullName evidence="2">Uncharacterized protein</fullName>
    </submittedName>
</protein>
<sequence length="345" mass="38672">MSNELSSTGTSLNLESRVTLNTLIFPNGVFPYYYNFADRPGLQSISPRLSSSNLPVTAIKIIQYPMNHAAVGALLQSLTKTFMGIFKRIKRAIATWLLETDSESEDTDHEENPSAASSTGEIPLTAMCKEFPIDWATGLAMSHARTLLIAYRHRDLFLQDEDCPPASGIEAINHFVGQKAWERLVGYTGCTTDGKPKPDVVDVDMEALILLEMHMFDRSEDAGVAGNHQWRLDAGMHQDGWYPWSSDGPEGEKNSCERNESELEFGPEFDQEELAQWHRVELEKQEEDKRAQKVTRPKPKMRPRHTGITGKRPAPDDIQAEPHALRSGGCPKKDAEPPAKRSRKK</sequence>
<evidence type="ECO:0000313" key="3">
    <source>
        <dbReference type="EMBL" id="PBK83792.1"/>
    </source>
</evidence>
<dbReference type="EMBL" id="KZ293703">
    <property type="protein sequence ID" value="PBK83792.1"/>
    <property type="molecule type" value="Genomic_DNA"/>
</dbReference>
<dbReference type="Proteomes" id="UP000217790">
    <property type="component" value="Unassembled WGS sequence"/>
</dbReference>
<feature type="region of interest" description="Disordered" evidence="1">
    <location>
        <begin position="241"/>
        <end position="345"/>
    </location>
</feature>
<evidence type="ECO:0000256" key="1">
    <source>
        <dbReference type="SAM" id="MobiDB-lite"/>
    </source>
</evidence>
<gene>
    <name evidence="3" type="ORF">ARMGADRAFT_1037617</name>
    <name evidence="2" type="ORF">ARMGADRAFT_1136556</name>
</gene>